<reference evidence="1 2" key="1">
    <citation type="journal article" date="2021" name="MBio">
        <title>A New Model Trypanosomatid, Novymonas esmeraldas: Genomic Perception of Its 'Candidatus Pandoraea novymonadis' Endosymbiont.</title>
        <authorList>
            <person name="Zakharova A."/>
            <person name="Saura A."/>
            <person name="Butenko A."/>
            <person name="Podesvova L."/>
            <person name="Warmusova S."/>
            <person name="Kostygov A.Y."/>
            <person name="Nenarokova A."/>
            <person name="Lukes J."/>
            <person name="Opperdoes F.R."/>
            <person name="Yurchenko V."/>
        </authorList>
    </citation>
    <scope>NUCLEOTIDE SEQUENCE [LARGE SCALE GENOMIC DNA]</scope>
    <source>
        <strain evidence="1 2">E262AT.01</strain>
    </source>
</reference>
<gene>
    <name evidence="1" type="ORF">NESM_000279500</name>
</gene>
<dbReference type="Proteomes" id="UP001430356">
    <property type="component" value="Unassembled WGS sequence"/>
</dbReference>
<accession>A0AAW0FBF6</accession>
<proteinExistence type="predicted"/>
<protein>
    <submittedName>
        <fullName evidence="1">Uncharacterized protein</fullName>
    </submittedName>
</protein>
<organism evidence="1 2">
    <name type="scientific">Novymonas esmeraldas</name>
    <dbReference type="NCBI Taxonomy" id="1808958"/>
    <lineage>
        <taxon>Eukaryota</taxon>
        <taxon>Discoba</taxon>
        <taxon>Euglenozoa</taxon>
        <taxon>Kinetoplastea</taxon>
        <taxon>Metakinetoplastina</taxon>
        <taxon>Trypanosomatida</taxon>
        <taxon>Trypanosomatidae</taxon>
        <taxon>Novymonas</taxon>
    </lineage>
</organism>
<comment type="caution">
    <text evidence="1">The sequence shown here is derived from an EMBL/GenBank/DDBJ whole genome shotgun (WGS) entry which is preliminary data.</text>
</comment>
<keyword evidence="2" id="KW-1185">Reference proteome</keyword>
<dbReference type="EMBL" id="JAECZO010000024">
    <property type="protein sequence ID" value="KAK7202106.1"/>
    <property type="molecule type" value="Genomic_DNA"/>
</dbReference>
<dbReference type="AlphaFoldDB" id="A0AAW0FBF6"/>
<evidence type="ECO:0000313" key="1">
    <source>
        <dbReference type="EMBL" id="KAK7202106.1"/>
    </source>
</evidence>
<name>A0AAW0FBF6_9TRYP</name>
<evidence type="ECO:0000313" key="2">
    <source>
        <dbReference type="Proteomes" id="UP001430356"/>
    </source>
</evidence>
<sequence length="168" mass="18994">MPPKVPQARLVHHVSLFTRVKAWWLGIENAEVLTRYGERGVVRTVWIEWRGAIAIGGGCVVFFVGRQQSKRANEILDNIEVNRRRFYHRDFAPTYVPAAPGAVYDGLKGYSYRDEVSGLMLNADNAIVSDETPVERNARLSQAEVTPEMVAQARRLLHSPRYEGTPES</sequence>